<proteinExistence type="predicted"/>
<gene>
    <name evidence="1" type="ORF">SAMN04489860_1879</name>
</gene>
<evidence type="ECO:0000313" key="2">
    <source>
        <dbReference type="Proteomes" id="UP000185663"/>
    </source>
</evidence>
<keyword evidence="2" id="KW-1185">Reference proteome</keyword>
<dbReference type="eggNOG" id="ENOG5032EQ4">
    <property type="taxonomic scope" value="Bacteria"/>
</dbReference>
<protein>
    <submittedName>
        <fullName evidence="1">Uncharacterized protein</fullName>
    </submittedName>
</protein>
<name>A0A1H1TF24_9CELL</name>
<sequence>MESQSVIPPRSVVLALWARDLADGVALLPDAIRAVRGDDEPHRLGSSFDGAPRRGEDDDAELRTLLTIVSSPGTSTVAALPAPGDPAGVPAEASAAATEAGECLLVESTAGAFALVPSVVRFGSAWEPGHLVTWDRVPVSSWERRFYGVVGDVSEADRALRTALITATRALADLDVARWREDVGDELAALRGENLGWPLPPRVEATTARVTSLATRLRRIVELATDDDGGAASLWQADQRSAALGEVDRAARRALAAATLTVR</sequence>
<dbReference type="AlphaFoldDB" id="A0A1H1TF24"/>
<organism evidence="1 2">
    <name type="scientific">Paraoerskovia marina</name>
    <dbReference type="NCBI Taxonomy" id="545619"/>
    <lineage>
        <taxon>Bacteria</taxon>
        <taxon>Bacillati</taxon>
        <taxon>Actinomycetota</taxon>
        <taxon>Actinomycetes</taxon>
        <taxon>Micrococcales</taxon>
        <taxon>Cellulomonadaceae</taxon>
        <taxon>Paraoerskovia</taxon>
    </lineage>
</organism>
<dbReference type="EMBL" id="LT629776">
    <property type="protein sequence ID" value="SDS58576.1"/>
    <property type="molecule type" value="Genomic_DNA"/>
</dbReference>
<dbReference type="RefSeq" id="WP_083373003.1">
    <property type="nucleotide sequence ID" value="NZ_LT629776.1"/>
</dbReference>
<reference evidence="1 2" key="1">
    <citation type="submission" date="2016-10" db="EMBL/GenBank/DDBJ databases">
        <authorList>
            <person name="de Groot N.N."/>
        </authorList>
    </citation>
    <scope>NUCLEOTIDE SEQUENCE [LARGE SCALE GENOMIC DNA]</scope>
    <source>
        <strain evidence="1 2">DSM 22126</strain>
    </source>
</reference>
<accession>A0A1H1TF24</accession>
<evidence type="ECO:0000313" key="1">
    <source>
        <dbReference type="EMBL" id="SDS58576.1"/>
    </source>
</evidence>
<dbReference type="Proteomes" id="UP000185663">
    <property type="component" value="Chromosome I"/>
</dbReference>
<dbReference type="STRING" id="545619.SAMN04489860_1879"/>
<dbReference type="OrthoDB" id="5144372at2"/>